<organism evidence="4 5">
    <name type="scientific">Corticicoccus populi</name>
    <dbReference type="NCBI Taxonomy" id="1812821"/>
    <lineage>
        <taxon>Bacteria</taxon>
        <taxon>Bacillati</taxon>
        <taxon>Bacillota</taxon>
        <taxon>Bacilli</taxon>
        <taxon>Bacillales</taxon>
        <taxon>Staphylococcaceae</taxon>
        <taxon>Corticicoccus</taxon>
    </lineage>
</organism>
<name>A0ABW5WZY3_9STAP</name>
<feature type="domain" description="Peptidase M20 dimerisation" evidence="3">
    <location>
        <begin position="176"/>
        <end position="277"/>
    </location>
</feature>
<evidence type="ECO:0000313" key="5">
    <source>
        <dbReference type="Proteomes" id="UP001597519"/>
    </source>
</evidence>
<accession>A0ABW5WZY3</accession>
<dbReference type="CDD" id="cd03885">
    <property type="entry name" value="M20_CPDG2"/>
    <property type="match status" value="1"/>
</dbReference>
<dbReference type="Gene3D" id="3.40.630.10">
    <property type="entry name" value="Zn peptidases"/>
    <property type="match status" value="1"/>
</dbReference>
<dbReference type="Gene3D" id="3.30.70.360">
    <property type="match status" value="1"/>
</dbReference>
<dbReference type="InterPro" id="IPR011650">
    <property type="entry name" value="Peptidase_M20_dimer"/>
</dbReference>
<dbReference type="InterPro" id="IPR036264">
    <property type="entry name" value="Bact_exopeptidase_dim_dom"/>
</dbReference>
<reference evidence="5" key="1">
    <citation type="journal article" date="2019" name="Int. J. Syst. Evol. Microbiol.">
        <title>The Global Catalogue of Microorganisms (GCM) 10K type strain sequencing project: providing services to taxonomists for standard genome sequencing and annotation.</title>
        <authorList>
            <consortium name="The Broad Institute Genomics Platform"/>
            <consortium name="The Broad Institute Genome Sequencing Center for Infectious Disease"/>
            <person name="Wu L."/>
            <person name="Ma J."/>
        </authorList>
    </citation>
    <scope>NUCLEOTIDE SEQUENCE [LARGE SCALE GENOMIC DNA]</scope>
    <source>
        <strain evidence="5">KCTC 33575</strain>
    </source>
</reference>
<evidence type="ECO:0000313" key="4">
    <source>
        <dbReference type="EMBL" id="MFD2830964.1"/>
    </source>
</evidence>
<evidence type="ECO:0000259" key="3">
    <source>
        <dbReference type="Pfam" id="PF07687"/>
    </source>
</evidence>
<dbReference type="SUPFAM" id="SSF53187">
    <property type="entry name" value="Zn-dependent exopeptidases"/>
    <property type="match status" value="1"/>
</dbReference>
<keyword evidence="5" id="KW-1185">Reference proteome</keyword>
<comment type="caution">
    <text evidence="4">The sequence shown here is derived from an EMBL/GenBank/DDBJ whole genome shotgun (WGS) entry which is preliminary data.</text>
</comment>
<proteinExistence type="predicted"/>
<dbReference type="SUPFAM" id="SSF55031">
    <property type="entry name" value="Bacterial exopeptidase dimerisation domain"/>
    <property type="match status" value="1"/>
</dbReference>
<dbReference type="PANTHER" id="PTHR43808:SF9">
    <property type="entry name" value="BLL0789 PROTEIN"/>
    <property type="match status" value="1"/>
</dbReference>
<sequence length="377" mass="40963">MDFNNQLSDMLNMLEEIVNMDSGSYDKEGIDAFGKYLQNLYSAIGFQTEEVLNNAAGNNLVIKHKDAENPEIIILAHMDTVFTKGTAEERPFTVKKERAYGPGVIDMKASHVMLYHTLKYLVEQGDNTYKNVILVFNSDEEIGSKTSKNLIIEKSRGKKYALVLEPARIDGSIVSSRRGSSNYQLNITGVAAHSGIEPDNGRSAIKELAHKIFKIEALSRPEEGLHVNVVQISGGKASNIIAPNATASVDVRISTQAQGEWVDSEIKKIVAQADVEGTVIELSGGLNRPPMEFTEGTDSLVHLIQREGRKLGIEVQHTATGGGSDASFPAAIGIDTIDGLGPVGGAQHSDDEYLEINTLTERTALFTELLKSIGHLN</sequence>
<gene>
    <name evidence="4" type="ORF">ACFSX4_10865</name>
</gene>
<dbReference type="InterPro" id="IPR050072">
    <property type="entry name" value="Peptidase_M20A"/>
</dbReference>
<dbReference type="Pfam" id="PF01546">
    <property type="entry name" value="Peptidase_M20"/>
    <property type="match status" value="1"/>
</dbReference>
<evidence type="ECO:0000256" key="1">
    <source>
        <dbReference type="ARBA" id="ARBA00022723"/>
    </source>
</evidence>
<dbReference type="Proteomes" id="UP001597519">
    <property type="component" value="Unassembled WGS sequence"/>
</dbReference>
<dbReference type="PANTHER" id="PTHR43808">
    <property type="entry name" value="ACETYLORNITHINE DEACETYLASE"/>
    <property type="match status" value="1"/>
</dbReference>
<keyword evidence="2" id="KW-0378">Hydrolase</keyword>
<dbReference type="InterPro" id="IPR017150">
    <property type="entry name" value="Pept_M20_glutamate_carboxypep"/>
</dbReference>
<evidence type="ECO:0000256" key="2">
    <source>
        <dbReference type="ARBA" id="ARBA00022801"/>
    </source>
</evidence>
<dbReference type="InterPro" id="IPR002933">
    <property type="entry name" value="Peptidase_M20"/>
</dbReference>
<keyword evidence="1" id="KW-0479">Metal-binding</keyword>
<protein>
    <submittedName>
        <fullName evidence="4">M20 family metallopeptidase</fullName>
    </submittedName>
</protein>
<dbReference type="PIRSF" id="PIRSF037238">
    <property type="entry name" value="Carboxypeptidase_G2"/>
    <property type="match status" value="1"/>
</dbReference>
<dbReference type="EMBL" id="JBHUOQ010000004">
    <property type="protein sequence ID" value="MFD2830964.1"/>
    <property type="molecule type" value="Genomic_DNA"/>
</dbReference>
<dbReference type="RefSeq" id="WP_377774495.1">
    <property type="nucleotide sequence ID" value="NZ_JBHUOQ010000004.1"/>
</dbReference>
<dbReference type="Pfam" id="PF07687">
    <property type="entry name" value="M20_dimer"/>
    <property type="match status" value="1"/>
</dbReference>